<reference evidence="1" key="1">
    <citation type="submission" date="2023-10" db="EMBL/GenBank/DDBJ databases">
        <title>Genome assemblies of two species of porcelain crab, Petrolisthes cinctipes and Petrolisthes manimaculis (Anomura: Porcellanidae).</title>
        <authorList>
            <person name="Angst P."/>
        </authorList>
    </citation>
    <scope>NUCLEOTIDE SEQUENCE</scope>
    <source>
        <strain evidence="1">PB745_01</strain>
        <tissue evidence="1">Gill</tissue>
    </source>
</reference>
<evidence type="ECO:0000313" key="2">
    <source>
        <dbReference type="Proteomes" id="UP001286313"/>
    </source>
</evidence>
<keyword evidence="2" id="KW-1185">Reference proteome</keyword>
<name>A0AAE1L396_PETCI</name>
<accession>A0AAE1L396</accession>
<dbReference type="EMBL" id="JAWQEG010000365">
    <property type="protein sequence ID" value="KAK3891175.1"/>
    <property type="molecule type" value="Genomic_DNA"/>
</dbReference>
<evidence type="ECO:0000313" key="1">
    <source>
        <dbReference type="EMBL" id="KAK3891175.1"/>
    </source>
</evidence>
<comment type="caution">
    <text evidence="1">The sequence shown here is derived from an EMBL/GenBank/DDBJ whole genome shotgun (WGS) entry which is preliminary data.</text>
</comment>
<gene>
    <name evidence="1" type="ORF">Pcinc_004964</name>
</gene>
<dbReference type="PANTHER" id="PTHR47018:SF1">
    <property type="entry name" value="TESMIN_TSO1-LIKE CXC DOMAIN-CONTAINING PROTEIN"/>
    <property type="match status" value="1"/>
</dbReference>
<dbReference type="Proteomes" id="UP001286313">
    <property type="component" value="Unassembled WGS sequence"/>
</dbReference>
<protein>
    <submittedName>
        <fullName evidence="1">Uncharacterized protein</fullName>
    </submittedName>
</protein>
<dbReference type="AlphaFoldDB" id="A0AAE1L396"/>
<dbReference type="PANTHER" id="PTHR47018">
    <property type="entry name" value="CXC DOMAIN-CONTAINING PROTEIN-RELATED"/>
    <property type="match status" value="1"/>
</dbReference>
<proteinExistence type="predicted"/>
<sequence length="301" mass="34083">MDTASTSRVRQTDWTKCCLCQQNKPEELQSPQMNPIKSENDGYTNLARNIPPFNAINALPIKFDPARFDAGSGIETTLRENRAKYHHSCRLLLSNTKLKRAEKRLVQEDLVSKDEGRRSKIPRKAQTSILQCFLCEGEGGGLRQAMTMKVNERINECARILSDGKLLAKLSGGDVVAQELKYHAPCLVALYNQERDFLRAQEREQAQHDCQEAHPNAFSELVTYINEIKVTSSNDNPPIFKLTELTKLYGQRLQQLGIESPDVHATHLKDQLLYHIPQPRAHHQGRDILLAFEKDVGSILA</sequence>
<organism evidence="1 2">
    <name type="scientific">Petrolisthes cinctipes</name>
    <name type="common">Flat porcelain crab</name>
    <dbReference type="NCBI Taxonomy" id="88211"/>
    <lineage>
        <taxon>Eukaryota</taxon>
        <taxon>Metazoa</taxon>
        <taxon>Ecdysozoa</taxon>
        <taxon>Arthropoda</taxon>
        <taxon>Crustacea</taxon>
        <taxon>Multicrustacea</taxon>
        <taxon>Malacostraca</taxon>
        <taxon>Eumalacostraca</taxon>
        <taxon>Eucarida</taxon>
        <taxon>Decapoda</taxon>
        <taxon>Pleocyemata</taxon>
        <taxon>Anomura</taxon>
        <taxon>Galatheoidea</taxon>
        <taxon>Porcellanidae</taxon>
        <taxon>Petrolisthes</taxon>
    </lineage>
</organism>